<organism evidence="3 4">
    <name type="scientific">Zobellia barbeyronii</name>
    <dbReference type="NCBI Taxonomy" id="2748009"/>
    <lineage>
        <taxon>Bacteria</taxon>
        <taxon>Pseudomonadati</taxon>
        <taxon>Bacteroidota</taxon>
        <taxon>Flavobacteriia</taxon>
        <taxon>Flavobacteriales</taxon>
        <taxon>Flavobacteriaceae</taxon>
        <taxon>Zobellia</taxon>
    </lineage>
</organism>
<feature type="domain" description="Beta-lactamase-related" evidence="2">
    <location>
        <begin position="30"/>
        <end position="355"/>
    </location>
</feature>
<evidence type="ECO:0000259" key="2">
    <source>
        <dbReference type="Pfam" id="PF00144"/>
    </source>
</evidence>
<feature type="chain" id="PRO_5045757410" evidence="1">
    <location>
        <begin position="22"/>
        <end position="373"/>
    </location>
</feature>
<dbReference type="Gene3D" id="3.40.710.10">
    <property type="entry name" value="DD-peptidase/beta-lactamase superfamily"/>
    <property type="match status" value="1"/>
</dbReference>
<gene>
    <name evidence="3" type="ORF">HW347_20500</name>
</gene>
<dbReference type="PANTHER" id="PTHR46825">
    <property type="entry name" value="D-ALANYL-D-ALANINE-CARBOXYPEPTIDASE/ENDOPEPTIDASE AMPH"/>
    <property type="match status" value="1"/>
</dbReference>
<reference evidence="4" key="2">
    <citation type="submission" date="2023-07" db="EMBL/GenBank/DDBJ databases">
        <title>Zobellia barbeyronii sp. nov., a new marine flavobacterium, isolated from green and red algae.</title>
        <authorList>
            <person name="Nedashkovskaya O.I."/>
            <person name="Otstavnykh N."/>
            <person name="Zhukova N."/>
            <person name="Guzev K."/>
            <person name="Chausova V."/>
            <person name="Tekutyeva L."/>
            <person name="Mikhailov V."/>
            <person name="Isaeva M."/>
        </authorList>
    </citation>
    <scope>NUCLEOTIDE SEQUENCE [LARGE SCALE GENOMIC DNA]</scope>
    <source>
        <strain evidence="4">KMM 6746</strain>
    </source>
</reference>
<evidence type="ECO:0000313" key="4">
    <source>
        <dbReference type="Proteomes" id="UP000740413"/>
    </source>
</evidence>
<dbReference type="SUPFAM" id="SSF56601">
    <property type="entry name" value="beta-lactamase/transpeptidase-like"/>
    <property type="match status" value="1"/>
</dbReference>
<dbReference type="InterPro" id="IPR050491">
    <property type="entry name" value="AmpC-like"/>
</dbReference>
<sequence>MKIKFNFWLIFLFLSPFLTKAQLLPEDEEFISEYIIQNNIPGLSISIVKNSEIVYSKGFGVKNNSTKEIVNDSTLFQAASLSKSLTAALVLKNVEKGKIHLDSSINNYLNDWKLETRKKKDNYEPTVSQLLSHTGGTNVHGFLGYKSTNKPPNLVEVLNGERFLEPKIVIKNRPNTQFDYSGGGYCVIQQALIDINQKDFNKQMNEEILNFCGMGSSFYSVNLNAERLEQIAIGHRKNGTPLKSGYYNYPQYAAGGLWSTPSDLAKFLIQIQKSINSESSENLLSQQSIERLLERPILEDGKKPRYGLGLGFKIDSTTNEILTLAHDGANVGYSSFMEASKKNEYAFVILCNRHFADLSGIRKRILSRIQKNN</sequence>
<comment type="caution">
    <text evidence="3">The sequence shown here is derived from an EMBL/GenBank/DDBJ whole genome shotgun (WGS) entry which is preliminary data.</text>
</comment>
<reference evidence="3 4" key="1">
    <citation type="submission" date="2020-06" db="EMBL/GenBank/DDBJ databases">
        <authorList>
            <person name="Isaeva M.P."/>
            <person name="Chernysheva N.Y."/>
        </authorList>
    </citation>
    <scope>NUCLEOTIDE SEQUENCE [LARGE SCALE GENOMIC DNA]</scope>
    <source>
        <strain evidence="3 4">KMM 6746</strain>
    </source>
</reference>
<dbReference type="Pfam" id="PF00144">
    <property type="entry name" value="Beta-lactamase"/>
    <property type="match status" value="1"/>
</dbReference>
<dbReference type="InterPro" id="IPR001466">
    <property type="entry name" value="Beta-lactam-related"/>
</dbReference>
<accession>A0ABS5WJW7</accession>
<dbReference type="Proteomes" id="UP000740413">
    <property type="component" value="Unassembled WGS sequence"/>
</dbReference>
<protein>
    <submittedName>
        <fullName evidence="3">Beta-lactamase family protein</fullName>
    </submittedName>
</protein>
<dbReference type="InterPro" id="IPR012338">
    <property type="entry name" value="Beta-lactam/transpept-like"/>
</dbReference>
<name>A0ABS5WJW7_9FLAO</name>
<feature type="signal peptide" evidence="1">
    <location>
        <begin position="1"/>
        <end position="21"/>
    </location>
</feature>
<dbReference type="PANTHER" id="PTHR46825:SF9">
    <property type="entry name" value="BETA-LACTAMASE-RELATED DOMAIN-CONTAINING PROTEIN"/>
    <property type="match status" value="1"/>
</dbReference>
<evidence type="ECO:0000256" key="1">
    <source>
        <dbReference type="SAM" id="SignalP"/>
    </source>
</evidence>
<keyword evidence="1" id="KW-0732">Signal</keyword>
<proteinExistence type="predicted"/>
<keyword evidence="4" id="KW-1185">Reference proteome</keyword>
<dbReference type="EMBL" id="JACATN010000020">
    <property type="protein sequence ID" value="MBT2163659.1"/>
    <property type="molecule type" value="Genomic_DNA"/>
</dbReference>
<evidence type="ECO:0000313" key="3">
    <source>
        <dbReference type="EMBL" id="MBT2163659.1"/>
    </source>
</evidence>